<evidence type="ECO:0000313" key="3">
    <source>
        <dbReference type="Proteomes" id="UP001589575"/>
    </source>
</evidence>
<organism evidence="2 3">
    <name type="scientific">Citricoccus parietis</name>
    <dbReference type="NCBI Taxonomy" id="592307"/>
    <lineage>
        <taxon>Bacteria</taxon>
        <taxon>Bacillati</taxon>
        <taxon>Actinomycetota</taxon>
        <taxon>Actinomycetes</taxon>
        <taxon>Micrococcales</taxon>
        <taxon>Micrococcaceae</taxon>
        <taxon>Citricoccus</taxon>
    </lineage>
</organism>
<accession>A0ABV5G9F3</accession>
<evidence type="ECO:0000313" key="2">
    <source>
        <dbReference type="EMBL" id="MFB9075558.1"/>
    </source>
</evidence>
<reference evidence="2 3" key="1">
    <citation type="submission" date="2024-09" db="EMBL/GenBank/DDBJ databases">
        <authorList>
            <person name="Sun Q."/>
            <person name="Mori K."/>
        </authorList>
    </citation>
    <scope>NUCLEOTIDE SEQUENCE [LARGE SCALE GENOMIC DNA]</scope>
    <source>
        <strain evidence="2 3">CCM 7609</strain>
    </source>
</reference>
<protein>
    <submittedName>
        <fullName evidence="2">Uncharacterized protein</fullName>
    </submittedName>
</protein>
<keyword evidence="3" id="KW-1185">Reference proteome</keyword>
<dbReference type="EMBL" id="JBHMFI010000023">
    <property type="protein sequence ID" value="MFB9075558.1"/>
    <property type="molecule type" value="Genomic_DNA"/>
</dbReference>
<comment type="caution">
    <text evidence="2">The sequence shown here is derived from an EMBL/GenBank/DDBJ whole genome shotgun (WGS) entry which is preliminary data.</text>
</comment>
<sequence length="89" mass="8766">MMNESWMCTSATCAANSTITPGAMSTRSAVLATGWQNSDRPATLPRPGGPVLPGPVAGGGGQHPGRGGGGLPGRPPAVPRAFGTGRGRA</sequence>
<gene>
    <name evidence="2" type="ORF">ACFFX0_32100</name>
</gene>
<dbReference type="Proteomes" id="UP001589575">
    <property type="component" value="Unassembled WGS sequence"/>
</dbReference>
<evidence type="ECO:0000256" key="1">
    <source>
        <dbReference type="SAM" id="MobiDB-lite"/>
    </source>
</evidence>
<name>A0ABV5G9F3_9MICC</name>
<feature type="compositionally biased region" description="Gly residues" evidence="1">
    <location>
        <begin position="56"/>
        <end position="72"/>
    </location>
</feature>
<feature type="region of interest" description="Disordered" evidence="1">
    <location>
        <begin position="34"/>
        <end position="89"/>
    </location>
</feature>
<proteinExistence type="predicted"/>